<protein>
    <submittedName>
        <fullName evidence="3">Protein CBG19937</fullName>
    </submittedName>
</protein>
<dbReference type="InterPro" id="IPR000477">
    <property type="entry name" value="RT_dom"/>
</dbReference>
<reference evidence="3 4" key="1">
    <citation type="journal article" date="2003" name="PLoS Biol.">
        <title>The genome sequence of Caenorhabditis briggsae: a platform for comparative genomics.</title>
        <authorList>
            <person name="Stein L.D."/>
            <person name="Bao Z."/>
            <person name="Blasiar D."/>
            <person name="Blumenthal T."/>
            <person name="Brent M.R."/>
            <person name="Chen N."/>
            <person name="Chinwalla A."/>
            <person name="Clarke L."/>
            <person name="Clee C."/>
            <person name="Coghlan A."/>
            <person name="Coulson A."/>
            <person name="D'Eustachio P."/>
            <person name="Fitch D.H."/>
            <person name="Fulton L.A."/>
            <person name="Fulton R.E."/>
            <person name="Griffiths-Jones S."/>
            <person name="Harris T.W."/>
            <person name="Hillier L.W."/>
            <person name="Kamath R."/>
            <person name="Kuwabara P.E."/>
            <person name="Mardis E.R."/>
            <person name="Marra M.A."/>
            <person name="Miner T.L."/>
            <person name="Minx P."/>
            <person name="Mullikin J.C."/>
            <person name="Plumb R.W."/>
            <person name="Rogers J."/>
            <person name="Schein J.E."/>
            <person name="Sohrmann M."/>
            <person name="Spieth J."/>
            <person name="Stajich J.E."/>
            <person name="Wei C."/>
            <person name="Willey D."/>
            <person name="Wilson R.K."/>
            <person name="Durbin R."/>
            <person name="Waterston R.H."/>
        </authorList>
    </citation>
    <scope>NUCLEOTIDE SEQUENCE [LARGE SCALE GENOMIC DNA]</scope>
    <source>
        <strain evidence="3 4">AF16</strain>
    </source>
</reference>
<accession>A8XWS1</accession>
<dbReference type="RefSeq" id="XP_002633882.1">
    <property type="nucleotide sequence ID" value="XM_002633836.1"/>
</dbReference>
<dbReference type="AlphaFoldDB" id="A8XWS1"/>
<dbReference type="GeneID" id="8575878"/>
<dbReference type="PANTHER" id="PTHR47027:SF20">
    <property type="entry name" value="REVERSE TRANSCRIPTASE-LIKE PROTEIN WITH RNA-DIRECTED DNA POLYMERASE DOMAIN"/>
    <property type="match status" value="1"/>
</dbReference>
<evidence type="ECO:0000313" key="3">
    <source>
        <dbReference type="EMBL" id="CAP37090.1"/>
    </source>
</evidence>
<evidence type="ECO:0000256" key="1">
    <source>
        <dbReference type="SAM" id="MobiDB-lite"/>
    </source>
</evidence>
<dbReference type="Pfam" id="PF00078">
    <property type="entry name" value="RVT_1"/>
    <property type="match status" value="1"/>
</dbReference>
<organism evidence="3 4">
    <name type="scientific">Caenorhabditis briggsae</name>
    <dbReference type="NCBI Taxonomy" id="6238"/>
    <lineage>
        <taxon>Eukaryota</taxon>
        <taxon>Metazoa</taxon>
        <taxon>Ecdysozoa</taxon>
        <taxon>Nematoda</taxon>
        <taxon>Chromadorea</taxon>
        <taxon>Rhabditida</taxon>
        <taxon>Rhabditina</taxon>
        <taxon>Rhabditomorpha</taxon>
        <taxon>Rhabditoidea</taxon>
        <taxon>Rhabditidae</taxon>
        <taxon>Peloderinae</taxon>
        <taxon>Caenorhabditis</taxon>
    </lineage>
</organism>
<dbReference type="InParanoid" id="A8XWS1"/>
<dbReference type="Proteomes" id="UP000008549">
    <property type="component" value="Unassembled WGS sequence"/>
</dbReference>
<dbReference type="KEGG" id="cbr:CBG_19937"/>
<dbReference type="EMBL" id="HE601481">
    <property type="protein sequence ID" value="CAP37090.1"/>
    <property type="molecule type" value="Genomic_DNA"/>
</dbReference>
<dbReference type="PANTHER" id="PTHR47027">
    <property type="entry name" value="REVERSE TRANSCRIPTASE DOMAIN-CONTAINING PROTEIN"/>
    <property type="match status" value="1"/>
</dbReference>
<dbReference type="HOGENOM" id="CLU_1723958_0_0_1"/>
<dbReference type="CTD" id="8575878"/>
<keyword evidence="4" id="KW-1185">Reference proteome</keyword>
<feature type="compositionally biased region" description="Basic and acidic residues" evidence="1">
    <location>
        <begin position="8"/>
        <end position="17"/>
    </location>
</feature>
<dbReference type="OMA" id="HITIFFK"/>
<proteinExistence type="predicted"/>
<sequence length="152" mass="17052">MYRGASIRVKDRSEKTDPIQIKSGVKQGDPISPTLFNMCLENVIRKHLSESSGQHCLSSNIKLLAFAVDMAILAGSKEQLQRELDAMDEDCTPLNLIFKPAKCASLVIEFGKIRPHAELKLKGQPIRNLSENDSYNPKNHITIFFKNFPTIP</sequence>
<name>A8XWS1_CAEBR</name>
<evidence type="ECO:0000259" key="2">
    <source>
        <dbReference type="Pfam" id="PF00078"/>
    </source>
</evidence>
<reference evidence="3 4" key="2">
    <citation type="journal article" date="2011" name="PLoS Genet.">
        <title>Caenorhabditis briggsae recombinant inbred line genotypes reveal inter-strain incompatibility and the evolution of recombination.</title>
        <authorList>
            <person name="Ross J.A."/>
            <person name="Koboldt D.C."/>
            <person name="Staisch J.E."/>
            <person name="Chamberlin H.M."/>
            <person name="Gupta B.P."/>
            <person name="Miller R.D."/>
            <person name="Baird S.E."/>
            <person name="Haag E.S."/>
        </authorList>
    </citation>
    <scope>NUCLEOTIDE SEQUENCE [LARGE SCALE GENOMIC DNA]</scope>
    <source>
        <strain evidence="3 4">AF16</strain>
    </source>
</reference>
<evidence type="ECO:0000313" key="4">
    <source>
        <dbReference type="Proteomes" id="UP000008549"/>
    </source>
</evidence>
<feature type="domain" description="Reverse transcriptase" evidence="2">
    <location>
        <begin position="15"/>
        <end position="106"/>
    </location>
</feature>
<gene>
    <name evidence="3" type="ORF">CBG19937</name>
    <name evidence="3" type="ORF">CBG_19937</name>
</gene>
<feature type="region of interest" description="Disordered" evidence="1">
    <location>
        <begin position="1"/>
        <end position="24"/>
    </location>
</feature>
<dbReference type="eggNOG" id="KOG1075">
    <property type="taxonomic scope" value="Eukaryota"/>
</dbReference>